<dbReference type="RefSeq" id="WP_118267302.1">
    <property type="nucleotide sequence ID" value="NZ_CP031968.1"/>
</dbReference>
<evidence type="ECO:0000313" key="3">
    <source>
        <dbReference type="EMBL" id="AXT46345.1"/>
    </source>
</evidence>
<dbReference type="Gene3D" id="2.40.50.230">
    <property type="entry name" value="Gp5 N-terminal domain"/>
    <property type="match status" value="1"/>
</dbReference>
<sequence>MSVQRMIQAMQAKMDDSNSPNRKGTISGYDPNNFAVKVEIQPEGFITGWIQLDAAGVGNGWGIAVGPQLGDEVTVSFEGGDFQLASVVSRHFNDVNTPIGPPAGEIWIKHSSGSLLKFHNNGSIEVVAPATISYTAAQHHFVGPVQMDNTLQVTQQITGQGGMAISGGSGASVNGNMVVSSGDVTADSISLKGHKHGGVQPGGGLTGVAQ</sequence>
<dbReference type="Pfam" id="PF04717">
    <property type="entry name" value="Phage_base_V"/>
    <property type="match status" value="1"/>
</dbReference>
<dbReference type="InterPro" id="IPR006531">
    <property type="entry name" value="Gp5/Vgr_OB"/>
</dbReference>
<dbReference type="Pfam" id="PF18946">
    <property type="entry name" value="Apex"/>
    <property type="match status" value="1"/>
</dbReference>
<gene>
    <name evidence="3" type="ORF">D1345_09160</name>
</gene>
<accession>A0AAD0W7H1</accession>
<dbReference type="InterPro" id="IPR013046">
    <property type="entry name" value="GpV/Gp45"/>
</dbReference>
<proteinExistence type="predicted"/>
<keyword evidence="4" id="KW-1185">Reference proteome</keyword>
<dbReference type="InterPro" id="IPR044033">
    <property type="entry name" value="GpV-like_apex"/>
</dbReference>
<dbReference type="SUPFAM" id="SSF69255">
    <property type="entry name" value="gp5 N-terminal domain-like"/>
    <property type="match status" value="1"/>
</dbReference>
<evidence type="ECO:0000313" key="4">
    <source>
        <dbReference type="Proteomes" id="UP000259465"/>
    </source>
</evidence>
<dbReference type="EMBL" id="CP031968">
    <property type="protein sequence ID" value="AXT46345.1"/>
    <property type="molecule type" value="Genomic_DNA"/>
</dbReference>
<evidence type="ECO:0000256" key="1">
    <source>
        <dbReference type="SAM" id="MobiDB-lite"/>
    </source>
</evidence>
<dbReference type="AlphaFoldDB" id="A0AAD0W7H1"/>
<evidence type="ECO:0000259" key="2">
    <source>
        <dbReference type="Pfam" id="PF04717"/>
    </source>
</evidence>
<name>A0AAD0W7H1_9NEIS</name>
<feature type="region of interest" description="Disordered" evidence="1">
    <location>
        <begin position="9"/>
        <end position="28"/>
    </location>
</feature>
<dbReference type="KEGG" id="crz:D1345_09160"/>
<protein>
    <submittedName>
        <fullName evidence="3">Phage baseplate assembly protein V</fullName>
    </submittedName>
</protein>
<dbReference type="InterPro" id="IPR037026">
    <property type="entry name" value="Vgr_OB-fold_dom_sf"/>
</dbReference>
<dbReference type="NCBIfam" id="TIGR01644">
    <property type="entry name" value="phage_P2_V"/>
    <property type="match status" value="1"/>
</dbReference>
<organism evidence="3 4">
    <name type="scientific">Chromobacterium rhizoryzae</name>
    <dbReference type="NCBI Taxonomy" id="1778675"/>
    <lineage>
        <taxon>Bacteria</taxon>
        <taxon>Pseudomonadati</taxon>
        <taxon>Pseudomonadota</taxon>
        <taxon>Betaproteobacteria</taxon>
        <taxon>Neisseriales</taxon>
        <taxon>Chromobacteriaceae</taxon>
        <taxon>Chromobacterium</taxon>
    </lineage>
</organism>
<dbReference type="Proteomes" id="UP000259465">
    <property type="component" value="Chromosome"/>
</dbReference>
<feature type="domain" description="Gp5/Type VI secretion system Vgr protein OB-fold" evidence="2">
    <location>
        <begin position="35"/>
        <end position="88"/>
    </location>
</feature>
<reference evidence="3 4" key="1">
    <citation type="submission" date="2018-08" db="EMBL/GenBank/DDBJ databases">
        <title>Complete genome sequence of JP2-74.</title>
        <authorList>
            <person name="Wu L."/>
        </authorList>
    </citation>
    <scope>NUCLEOTIDE SEQUENCE [LARGE SCALE GENOMIC DNA]</scope>
    <source>
        <strain evidence="3 4">JP2-74</strain>
    </source>
</reference>